<sequence>MQVIRTAAVSVGPDGTQLGELVKLVDVGALSTRVAETYPP</sequence>
<reference evidence="1 2" key="2">
    <citation type="journal article" date="2023" name="ChemBioChem">
        <title>Acyltransferase Domain Exchange between Two Independent Type I Polyketide Synthases in the Same Producer Strain of Macrolide Antibiotics.</title>
        <authorList>
            <person name="Kudo F."/>
            <person name="Kishikawa K."/>
            <person name="Tsuboi K."/>
            <person name="Kido T."/>
            <person name="Usui T."/>
            <person name="Hashimoto J."/>
            <person name="Shin-Ya K."/>
            <person name="Miyanaga A."/>
            <person name="Eguchi T."/>
        </authorList>
    </citation>
    <scope>NUCLEOTIDE SEQUENCE [LARGE SCALE GENOMIC DNA]</scope>
    <source>
        <strain evidence="1 2">A-8890</strain>
    </source>
</reference>
<reference evidence="1 2" key="1">
    <citation type="journal article" date="2010" name="ChemBioChem">
        <title>Cloning and characterization of the biosynthetic gene cluster of 16-membered macrolide antibiotic FD-891: involvement of a dual functional cytochrome P450 monooxygenase catalyzing epoxidation and hydroxylation.</title>
        <authorList>
            <person name="Kudo F."/>
            <person name="Motegi A."/>
            <person name="Mizoue K."/>
            <person name="Eguchi T."/>
        </authorList>
    </citation>
    <scope>NUCLEOTIDE SEQUENCE [LARGE SCALE GENOMIC DNA]</scope>
    <source>
        <strain evidence="1 2">A-8890</strain>
    </source>
</reference>
<name>A0ABM7F1P5_9ACTN</name>
<evidence type="ECO:0000313" key="2">
    <source>
        <dbReference type="Proteomes" id="UP001321542"/>
    </source>
</evidence>
<evidence type="ECO:0000313" key="1">
    <source>
        <dbReference type="EMBL" id="BBC29635.1"/>
    </source>
</evidence>
<dbReference type="RefSeq" id="WP_286247792.1">
    <property type="nucleotide sequence ID" value="NZ_AP018448.1"/>
</dbReference>
<dbReference type="Proteomes" id="UP001321542">
    <property type="component" value="Chromosome"/>
</dbReference>
<dbReference type="EMBL" id="AP018448">
    <property type="protein sequence ID" value="BBC29635.1"/>
    <property type="molecule type" value="Genomic_DNA"/>
</dbReference>
<keyword evidence="2" id="KW-1185">Reference proteome</keyword>
<proteinExistence type="predicted"/>
<gene>
    <name evidence="1" type="ORF">SGFS_009290</name>
</gene>
<protein>
    <submittedName>
        <fullName evidence="1">Uncharacterized protein</fullName>
    </submittedName>
</protein>
<organism evidence="1 2">
    <name type="scientific">Streptomyces graminofaciens</name>
    <dbReference type="NCBI Taxonomy" id="68212"/>
    <lineage>
        <taxon>Bacteria</taxon>
        <taxon>Bacillati</taxon>
        <taxon>Actinomycetota</taxon>
        <taxon>Actinomycetes</taxon>
        <taxon>Kitasatosporales</taxon>
        <taxon>Streptomycetaceae</taxon>
        <taxon>Streptomyces</taxon>
    </lineage>
</organism>
<accession>A0ABM7F1P5</accession>